<dbReference type="InParanoid" id="H3CJF3"/>
<sequence length="316" mass="35163">QHGGGATVRVPGIVLASLMFHHLNSDSDVEGFILGESKIEEQVTINDSQADQIHIEEIYTDVQKHIPCHQLNNFYNGVGDVNVEVIKKILADNKQESVIGWYRQRRNTDQQMTFREKLVHEKLKISLSNPHMIFLLLTPSSITPPGSTHRMEYAALISRSRRFTNVPVLVNNLGLLGQLSYWKVSAPCSAAGYSLTMKKHSPKFFCSNGLLKEVSEVNKMNDSLQSELQKACLDVEESERLVEALQADILALRKKLGEKKQDATGEAAGDGPPEEKNNLLLQEAVRSLFASLPQFHTQTLTLEGFPVCCGTEHDAS</sequence>
<dbReference type="Pfam" id="PF21125">
    <property type="entry name" value="MPN_2A_DUB_like"/>
    <property type="match status" value="1"/>
</dbReference>
<dbReference type="Proteomes" id="UP000007303">
    <property type="component" value="Unassembled WGS sequence"/>
</dbReference>
<dbReference type="Ensembl" id="ENSTNIT00000008549.1">
    <property type="protein sequence ID" value="ENSTNIP00000008382.1"/>
    <property type="gene ID" value="ENSTNIG00000005675.1"/>
</dbReference>
<organism evidence="14 15">
    <name type="scientific">Tetraodon nigroviridis</name>
    <name type="common">Spotted green pufferfish</name>
    <name type="synonym">Chelonodon nigroviridis</name>
    <dbReference type="NCBI Taxonomy" id="99883"/>
    <lineage>
        <taxon>Eukaryota</taxon>
        <taxon>Metazoa</taxon>
        <taxon>Chordata</taxon>
        <taxon>Craniata</taxon>
        <taxon>Vertebrata</taxon>
        <taxon>Euteleostomi</taxon>
        <taxon>Actinopterygii</taxon>
        <taxon>Neopterygii</taxon>
        <taxon>Teleostei</taxon>
        <taxon>Neoteleostei</taxon>
        <taxon>Acanthomorphata</taxon>
        <taxon>Eupercaria</taxon>
        <taxon>Tetraodontiformes</taxon>
        <taxon>Tetradontoidea</taxon>
        <taxon>Tetraodontidae</taxon>
        <taxon>Tetraodon</taxon>
    </lineage>
</organism>
<dbReference type="InterPro" id="IPR023238">
    <property type="entry name" value="FAM175"/>
</dbReference>
<reference evidence="14" key="2">
    <citation type="submission" date="2025-08" db="UniProtKB">
        <authorList>
            <consortium name="Ensembl"/>
        </authorList>
    </citation>
    <scope>IDENTIFICATION</scope>
</reference>
<keyword evidence="5" id="KW-0227">DNA damage</keyword>
<dbReference type="GO" id="GO:0006325">
    <property type="term" value="P:chromatin organization"/>
    <property type="evidence" value="ECO:0007669"/>
    <property type="project" value="UniProtKB-KW"/>
</dbReference>
<dbReference type="PROSITE" id="PS50249">
    <property type="entry name" value="MPN"/>
    <property type="match status" value="1"/>
</dbReference>
<evidence type="ECO:0000256" key="12">
    <source>
        <dbReference type="SAM" id="Coils"/>
    </source>
</evidence>
<dbReference type="InterPro" id="IPR023239">
    <property type="entry name" value="BRISC_Abraxas1"/>
</dbReference>
<dbReference type="PRINTS" id="PR02052">
    <property type="entry name" value="ABRAXAS"/>
</dbReference>
<protein>
    <recommendedName>
        <fullName evidence="3">BRCA1-A complex subunit Abraxas 1</fullName>
    </recommendedName>
    <alternativeName>
        <fullName evidence="11">Coiled-coil domain-containing protein 98</fullName>
    </alternativeName>
    <alternativeName>
        <fullName evidence="10">Protein FAM175A</fullName>
    </alternativeName>
</protein>
<evidence type="ECO:0000256" key="4">
    <source>
        <dbReference type="ARBA" id="ARBA00022553"/>
    </source>
</evidence>
<keyword evidence="15" id="KW-1185">Reference proteome</keyword>
<reference evidence="14" key="3">
    <citation type="submission" date="2025-09" db="UniProtKB">
        <authorList>
            <consortium name="Ensembl"/>
        </authorList>
    </citation>
    <scope>IDENTIFICATION</scope>
</reference>
<keyword evidence="8" id="KW-0234">DNA repair</keyword>
<name>H3CJF3_TETNG</name>
<dbReference type="InterPro" id="IPR037518">
    <property type="entry name" value="MPN"/>
</dbReference>
<evidence type="ECO:0000256" key="7">
    <source>
        <dbReference type="ARBA" id="ARBA00023054"/>
    </source>
</evidence>
<proteinExistence type="inferred from homology"/>
<dbReference type="GeneTree" id="ENSGT00530000063424"/>
<keyword evidence="4" id="KW-0597">Phosphoprotein</keyword>
<feature type="domain" description="MPN" evidence="13">
    <location>
        <begin position="8"/>
        <end position="157"/>
    </location>
</feature>
<evidence type="ECO:0000256" key="11">
    <source>
        <dbReference type="ARBA" id="ARBA00030777"/>
    </source>
</evidence>
<dbReference type="GO" id="GO:0008608">
    <property type="term" value="P:attachment of spindle microtubules to kinetochore"/>
    <property type="evidence" value="ECO:0007669"/>
    <property type="project" value="TreeGrafter"/>
</dbReference>
<dbReference type="PANTHER" id="PTHR31728:SF2">
    <property type="entry name" value="BRCA1-A COMPLEX SUBUNIT ABRAXAS 1"/>
    <property type="match status" value="1"/>
</dbReference>
<evidence type="ECO:0000256" key="10">
    <source>
        <dbReference type="ARBA" id="ARBA00030629"/>
    </source>
</evidence>
<feature type="coiled-coil region" evidence="12">
    <location>
        <begin position="221"/>
        <end position="262"/>
    </location>
</feature>
<reference evidence="15" key="1">
    <citation type="journal article" date="2004" name="Nature">
        <title>Genome duplication in the teleost fish Tetraodon nigroviridis reveals the early vertebrate proto-karyotype.</title>
        <authorList>
            <person name="Jaillon O."/>
            <person name="Aury J.-M."/>
            <person name="Brunet F."/>
            <person name="Petit J.-L."/>
            <person name="Stange-Thomann N."/>
            <person name="Mauceli E."/>
            <person name="Bouneau L."/>
            <person name="Fischer C."/>
            <person name="Ozouf-Costaz C."/>
            <person name="Bernot A."/>
            <person name="Nicaud S."/>
            <person name="Jaffe D."/>
            <person name="Fisher S."/>
            <person name="Lutfalla G."/>
            <person name="Dossat C."/>
            <person name="Segurens B."/>
            <person name="Dasilva C."/>
            <person name="Salanoubat M."/>
            <person name="Levy M."/>
            <person name="Boudet N."/>
            <person name="Castellano S."/>
            <person name="Anthouard V."/>
            <person name="Jubin C."/>
            <person name="Castelli V."/>
            <person name="Katinka M."/>
            <person name="Vacherie B."/>
            <person name="Biemont C."/>
            <person name="Skalli Z."/>
            <person name="Cattolico L."/>
            <person name="Poulain J."/>
            <person name="De Berardinis V."/>
            <person name="Cruaud C."/>
            <person name="Duprat S."/>
            <person name="Brottier P."/>
            <person name="Coutanceau J.-P."/>
            <person name="Gouzy J."/>
            <person name="Parra G."/>
            <person name="Lardier G."/>
            <person name="Chapple C."/>
            <person name="McKernan K.J."/>
            <person name="McEwan P."/>
            <person name="Bosak S."/>
            <person name="Kellis M."/>
            <person name="Volff J.-N."/>
            <person name="Guigo R."/>
            <person name="Zody M.C."/>
            <person name="Mesirov J."/>
            <person name="Lindblad-Toh K."/>
            <person name="Birren B."/>
            <person name="Nusbaum C."/>
            <person name="Kahn D."/>
            <person name="Robinson-Rechavi M."/>
            <person name="Laudet V."/>
            <person name="Schachter V."/>
            <person name="Quetier F."/>
            <person name="Saurin W."/>
            <person name="Scarpelli C."/>
            <person name="Wincker P."/>
            <person name="Lander E.S."/>
            <person name="Weissenbach J."/>
            <person name="Roest Crollius H."/>
        </authorList>
    </citation>
    <scope>NUCLEOTIDE SEQUENCE [LARGE SCALE GENOMIC DNA]</scope>
</reference>
<dbReference type="GO" id="GO:0090307">
    <property type="term" value="P:mitotic spindle assembly"/>
    <property type="evidence" value="ECO:0007669"/>
    <property type="project" value="TreeGrafter"/>
</dbReference>
<evidence type="ECO:0000256" key="1">
    <source>
        <dbReference type="ARBA" id="ARBA00004123"/>
    </source>
</evidence>
<keyword evidence="7 12" id="KW-0175">Coiled coil</keyword>
<evidence type="ECO:0000313" key="15">
    <source>
        <dbReference type="Proteomes" id="UP000007303"/>
    </source>
</evidence>
<evidence type="ECO:0000256" key="2">
    <source>
        <dbReference type="ARBA" id="ARBA00007890"/>
    </source>
</evidence>
<dbReference type="GO" id="GO:0006281">
    <property type="term" value="P:DNA repair"/>
    <property type="evidence" value="ECO:0007669"/>
    <property type="project" value="UniProtKB-KW"/>
</dbReference>
<evidence type="ECO:0000256" key="9">
    <source>
        <dbReference type="ARBA" id="ARBA00023242"/>
    </source>
</evidence>
<evidence type="ECO:0000256" key="5">
    <source>
        <dbReference type="ARBA" id="ARBA00022763"/>
    </source>
</evidence>
<evidence type="ECO:0000313" key="14">
    <source>
        <dbReference type="Ensembl" id="ENSTNIP00000008382.1"/>
    </source>
</evidence>
<evidence type="ECO:0000256" key="6">
    <source>
        <dbReference type="ARBA" id="ARBA00022853"/>
    </source>
</evidence>
<evidence type="ECO:0000259" key="13">
    <source>
        <dbReference type="PROSITE" id="PS50249"/>
    </source>
</evidence>
<dbReference type="GO" id="GO:0070536">
    <property type="term" value="P:protein K63-linked deubiquitination"/>
    <property type="evidence" value="ECO:0007669"/>
    <property type="project" value="TreeGrafter"/>
</dbReference>
<keyword evidence="6" id="KW-0156">Chromatin regulator</keyword>
<evidence type="ECO:0000256" key="8">
    <source>
        <dbReference type="ARBA" id="ARBA00023204"/>
    </source>
</evidence>
<dbReference type="FunCoup" id="H3CJF3">
    <property type="interactions" value="579"/>
</dbReference>
<dbReference type="GO" id="GO:0008017">
    <property type="term" value="F:microtubule binding"/>
    <property type="evidence" value="ECO:0007669"/>
    <property type="project" value="TreeGrafter"/>
</dbReference>
<accession>H3CJF3</accession>
<dbReference type="OMA" id="MEYAAFI"/>
<dbReference type="AlphaFoldDB" id="H3CJF3"/>
<dbReference type="STRING" id="99883.ENSTNIP00000008382"/>
<keyword evidence="9" id="KW-0539">Nucleus</keyword>
<evidence type="ECO:0000256" key="3">
    <source>
        <dbReference type="ARBA" id="ARBA00013672"/>
    </source>
</evidence>
<dbReference type="GO" id="GO:0031593">
    <property type="term" value="F:polyubiquitin modification-dependent protein binding"/>
    <property type="evidence" value="ECO:0007669"/>
    <property type="project" value="TreeGrafter"/>
</dbReference>
<dbReference type="PANTHER" id="PTHR31728">
    <property type="entry name" value="ABRAXAS FAMILY MEMBER"/>
    <property type="match status" value="1"/>
</dbReference>
<dbReference type="GO" id="GO:0005634">
    <property type="term" value="C:nucleus"/>
    <property type="evidence" value="ECO:0007669"/>
    <property type="project" value="UniProtKB-SubCell"/>
</dbReference>
<dbReference type="HOGENOM" id="CLU_056671_0_0_1"/>
<comment type="similarity">
    <text evidence="2">Belongs to the FAM175 family. Abraxas subfamily.</text>
</comment>
<dbReference type="PRINTS" id="PR02051">
    <property type="entry name" value="PROTEINF175"/>
</dbReference>
<comment type="subcellular location">
    <subcellularLocation>
        <location evidence="1">Nucleus</location>
    </subcellularLocation>
</comment>